<dbReference type="RefSeq" id="XP_019048052.1">
    <property type="nucleotide sequence ID" value="XM_019191304.1"/>
</dbReference>
<protein>
    <submittedName>
        <fullName evidence="2">Uncharacterized protein</fullName>
    </submittedName>
</protein>
<dbReference type="KEGG" id="kbi:30209073"/>
<dbReference type="AlphaFoldDB" id="A0A1B9G7J4"/>
<dbReference type="GeneID" id="30209073"/>
<gene>
    <name evidence="2" type="ORF">I302_04674</name>
    <name evidence="3" type="ORF">I302_101300</name>
</gene>
<reference evidence="2" key="1">
    <citation type="submission" date="2013-07" db="EMBL/GenBank/DDBJ databases">
        <title>The Genome Sequence of Cryptococcus bestiolae CBS10118.</title>
        <authorList>
            <consortium name="The Broad Institute Genome Sequencing Platform"/>
            <person name="Cuomo C."/>
            <person name="Litvintseva A."/>
            <person name="Chen Y."/>
            <person name="Heitman J."/>
            <person name="Sun S."/>
            <person name="Springer D."/>
            <person name="Dromer F."/>
            <person name="Young S.K."/>
            <person name="Zeng Q."/>
            <person name="Gargeya S."/>
            <person name="Fitzgerald M."/>
            <person name="Abouelleil A."/>
            <person name="Alvarado L."/>
            <person name="Berlin A.M."/>
            <person name="Chapman S.B."/>
            <person name="Dewar J."/>
            <person name="Goldberg J."/>
            <person name="Griggs A."/>
            <person name="Gujja S."/>
            <person name="Hansen M."/>
            <person name="Howarth C."/>
            <person name="Imamovic A."/>
            <person name="Larimer J."/>
            <person name="McCowan C."/>
            <person name="Murphy C."/>
            <person name="Pearson M."/>
            <person name="Priest M."/>
            <person name="Roberts A."/>
            <person name="Saif S."/>
            <person name="Shea T."/>
            <person name="Sykes S."/>
            <person name="Wortman J."/>
            <person name="Nusbaum C."/>
            <person name="Birren B."/>
        </authorList>
    </citation>
    <scope>NUCLEOTIDE SEQUENCE [LARGE SCALE GENOMIC DNA]</scope>
    <source>
        <strain evidence="2">CBS 10118</strain>
    </source>
</reference>
<evidence type="ECO:0000313" key="3">
    <source>
        <dbReference type="EMBL" id="WVW79332.1"/>
    </source>
</evidence>
<sequence>MSTTTQTIAPRSIHRVKAVEAFFTRYTSATSTRDKATDPASNAEGDQTAPPGPGSEWFDQLASVPQVLSMVYLTSGPRLVRINRYRPQDPYRVMFVFPETEFMLRTRQDAPIQDGEVCTPSHAHAREFEEYLREETGQGRGPGDEGLRYEFRLEEPVEFLHDFALRYSQHITGTVRSWVKEKHEEYEKEYEFTTKHVTTQAEFEKPYPPFKLEIDVDPSLMINELLRYDYDEWSHEMSEEFEGWTARDVEWDPEEEVHVITLDPPADHPTETTSDVDTGDIGEFEDLTTAYARLHMDS</sequence>
<accession>A0A1B9G7J4</accession>
<dbReference type="EMBL" id="KI894020">
    <property type="protein sequence ID" value="OCF26982.1"/>
    <property type="molecule type" value="Genomic_DNA"/>
</dbReference>
<evidence type="ECO:0000313" key="4">
    <source>
        <dbReference type="Proteomes" id="UP000092730"/>
    </source>
</evidence>
<dbReference type="Proteomes" id="UP000092730">
    <property type="component" value="Chromosome 1"/>
</dbReference>
<reference evidence="2" key="3">
    <citation type="submission" date="2014-01" db="EMBL/GenBank/DDBJ databases">
        <title>Evolution of pathogenesis and genome organization in the Tremellales.</title>
        <authorList>
            <person name="Cuomo C."/>
            <person name="Litvintseva A."/>
            <person name="Heitman J."/>
            <person name="Chen Y."/>
            <person name="Sun S."/>
            <person name="Springer D."/>
            <person name="Dromer F."/>
            <person name="Young S."/>
            <person name="Zeng Q."/>
            <person name="Chapman S."/>
            <person name="Gujja S."/>
            <person name="Saif S."/>
            <person name="Birren B."/>
        </authorList>
    </citation>
    <scope>NUCLEOTIDE SEQUENCE</scope>
    <source>
        <strain evidence="2">CBS 10118</strain>
    </source>
</reference>
<reference evidence="3" key="4">
    <citation type="submission" date="2024-02" db="EMBL/GenBank/DDBJ databases">
        <title>Comparative genomics of Cryptococcus and Kwoniella reveals pathogenesis evolution and contrasting modes of karyotype evolution via chromosome fusion or intercentromeric recombination.</title>
        <authorList>
            <person name="Coelho M.A."/>
            <person name="David-Palma M."/>
            <person name="Shea T."/>
            <person name="Bowers K."/>
            <person name="McGinley-Smith S."/>
            <person name="Mohammad A.W."/>
            <person name="Gnirke A."/>
            <person name="Yurkov A.M."/>
            <person name="Nowrousian M."/>
            <person name="Sun S."/>
            <person name="Cuomo C.A."/>
            <person name="Heitman J."/>
        </authorList>
    </citation>
    <scope>NUCLEOTIDE SEQUENCE</scope>
    <source>
        <strain evidence="3">CBS 10118</strain>
    </source>
</reference>
<feature type="region of interest" description="Disordered" evidence="1">
    <location>
        <begin position="30"/>
        <end position="55"/>
    </location>
</feature>
<dbReference type="VEuPathDB" id="FungiDB:I302_04674"/>
<evidence type="ECO:0000256" key="1">
    <source>
        <dbReference type="SAM" id="MobiDB-lite"/>
    </source>
</evidence>
<proteinExistence type="predicted"/>
<name>A0A1B9G7J4_9TREE</name>
<dbReference type="EMBL" id="CP144541">
    <property type="protein sequence ID" value="WVW79332.1"/>
    <property type="molecule type" value="Genomic_DNA"/>
</dbReference>
<keyword evidence="4" id="KW-1185">Reference proteome</keyword>
<evidence type="ECO:0000313" key="2">
    <source>
        <dbReference type="EMBL" id="OCF26982.1"/>
    </source>
</evidence>
<reference evidence="3" key="2">
    <citation type="submission" date="2013-07" db="EMBL/GenBank/DDBJ databases">
        <authorList>
            <consortium name="The Broad Institute Genome Sequencing Platform"/>
            <person name="Cuomo C."/>
            <person name="Litvintseva A."/>
            <person name="Chen Y."/>
            <person name="Heitman J."/>
            <person name="Sun S."/>
            <person name="Springer D."/>
            <person name="Dromer F."/>
            <person name="Young S.K."/>
            <person name="Zeng Q."/>
            <person name="Gargeya S."/>
            <person name="Fitzgerald M."/>
            <person name="Abouelleil A."/>
            <person name="Alvarado L."/>
            <person name="Berlin A.M."/>
            <person name="Chapman S.B."/>
            <person name="Dewar J."/>
            <person name="Goldberg J."/>
            <person name="Griggs A."/>
            <person name="Gujja S."/>
            <person name="Hansen M."/>
            <person name="Howarth C."/>
            <person name="Imamovic A."/>
            <person name="Larimer J."/>
            <person name="McCowan C."/>
            <person name="Murphy C."/>
            <person name="Pearson M."/>
            <person name="Priest M."/>
            <person name="Roberts A."/>
            <person name="Saif S."/>
            <person name="Shea T."/>
            <person name="Sykes S."/>
            <person name="Wortman J."/>
            <person name="Nusbaum C."/>
            <person name="Birren B."/>
        </authorList>
    </citation>
    <scope>NUCLEOTIDE SEQUENCE</scope>
    <source>
        <strain evidence="3">CBS 10118</strain>
    </source>
</reference>
<organism evidence="2">
    <name type="scientific">Kwoniella bestiolae CBS 10118</name>
    <dbReference type="NCBI Taxonomy" id="1296100"/>
    <lineage>
        <taxon>Eukaryota</taxon>
        <taxon>Fungi</taxon>
        <taxon>Dikarya</taxon>
        <taxon>Basidiomycota</taxon>
        <taxon>Agaricomycotina</taxon>
        <taxon>Tremellomycetes</taxon>
        <taxon>Tremellales</taxon>
        <taxon>Cryptococcaceae</taxon>
        <taxon>Kwoniella</taxon>
    </lineage>
</organism>